<accession>A0A3N0ZAA6</accession>
<dbReference type="AlphaFoldDB" id="A0A3N0ZAA6"/>
<organism evidence="1 2">
    <name type="scientific">Anabarilius grahami</name>
    <name type="common">Kanglang fish</name>
    <name type="synonym">Barilius grahami</name>
    <dbReference type="NCBI Taxonomy" id="495550"/>
    <lineage>
        <taxon>Eukaryota</taxon>
        <taxon>Metazoa</taxon>
        <taxon>Chordata</taxon>
        <taxon>Craniata</taxon>
        <taxon>Vertebrata</taxon>
        <taxon>Euteleostomi</taxon>
        <taxon>Actinopterygii</taxon>
        <taxon>Neopterygii</taxon>
        <taxon>Teleostei</taxon>
        <taxon>Ostariophysi</taxon>
        <taxon>Cypriniformes</taxon>
        <taxon>Xenocyprididae</taxon>
        <taxon>Xenocypridinae</taxon>
        <taxon>Xenocypridinae incertae sedis</taxon>
        <taxon>Anabarilius</taxon>
    </lineage>
</organism>
<comment type="caution">
    <text evidence="1">The sequence shown here is derived from an EMBL/GenBank/DDBJ whole genome shotgun (WGS) entry which is preliminary data.</text>
</comment>
<evidence type="ECO:0000313" key="1">
    <source>
        <dbReference type="EMBL" id="ROL55366.1"/>
    </source>
</evidence>
<sequence>MDGVERKRTEAQRSIMKDNELKRDSSIPERVTLKKEIGLLSACAIIIELSPFGMVKGIFQGSVDDLHVFLQSVVLVVGILGDLGTGSFLQLNPCCSIQCVCTTVVALRTFSP</sequence>
<keyword evidence="2" id="KW-1185">Reference proteome</keyword>
<protein>
    <submittedName>
        <fullName evidence="1">Uncharacterized protein</fullName>
    </submittedName>
</protein>
<name>A0A3N0ZAA6_ANAGA</name>
<evidence type="ECO:0000313" key="2">
    <source>
        <dbReference type="Proteomes" id="UP000281406"/>
    </source>
</evidence>
<proteinExistence type="predicted"/>
<dbReference type="Proteomes" id="UP000281406">
    <property type="component" value="Unassembled WGS sequence"/>
</dbReference>
<reference evidence="1 2" key="1">
    <citation type="submission" date="2018-10" db="EMBL/GenBank/DDBJ databases">
        <title>Genome assembly for a Yunnan-Guizhou Plateau 3E fish, Anabarilius grahami (Regan), and its evolutionary and genetic applications.</title>
        <authorList>
            <person name="Jiang W."/>
        </authorList>
    </citation>
    <scope>NUCLEOTIDE SEQUENCE [LARGE SCALE GENOMIC DNA]</scope>
    <source>
        <strain evidence="1">AG-KIZ</strain>
        <tissue evidence="1">Muscle</tissue>
    </source>
</reference>
<gene>
    <name evidence="1" type="ORF">DPX16_4834</name>
</gene>
<dbReference type="EMBL" id="RJVU01000976">
    <property type="protein sequence ID" value="ROL55366.1"/>
    <property type="molecule type" value="Genomic_DNA"/>
</dbReference>